<dbReference type="Gene3D" id="3.40.50.300">
    <property type="entry name" value="P-loop containing nucleotide triphosphate hydrolases"/>
    <property type="match status" value="2"/>
</dbReference>
<dbReference type="EMBL" id="AP012050">
    <property type="protein sequence ID" value="BAM48488.1"/>
    <property type="molecule type" value="Genomic_DNA"/>
</dbReference>
<dbReference type="SUPFAM" id="SSF52540">
    <property type="entry name" value="P-loop containing nucleoside triphosphate hydrolases"/>
    <property type="match status" value="2"/>
</dbReference>
<dbReference type="Pfam" id="PF13538">
    <property type="entry name" value="UvrD_C_2"/>
    <property type="match status" value="1"/>
</dbReference>
<reference evidence="2 3" key="1">
    <citation type="submission" date="2011-01" db="EMBL/GenBank/DDBJ databases">
        <title>Whole genome sequence of Amphibacillus xylinus NBRC 15112.</title>
        <authorList>
            <person name="Nakazawa H."/>
            <person name="Katano Y."/>
            <person name="Nakamura S."/>
            <person name="Sasagawa M."/>
            <person name="Fukada J."/>
            <person name="Arai T."/>
            <person name="Sasakura N."/>
            <person name="Mochizuki D."/>
            <person name="Hosoyama A."/>
            <person name="Harada K."/>
            <person name="Horikawa H."/>
            <person name="Kato Y."/>
            <person name="Harada T."/>
            <person name="Sasaki K."/>
            <person name="Sekiguchi M."/>
            <person name="Hodoyama M."/>
            <person name="Nishiko R."/>
            <person name="Narita H."/>
            <person name="Hanamaki A."/>
            <person name="Hata C."/>
            <person name="Konno Y."/>
            <person name="Niimura Y."/>
            <person name="Yamazaki S."/>
            <person name="Fujita N."/>
        </authorList>
    </citation>
    <scope>NUCLEOTIDE SEQUENCE [LARGE SCALE GENOMIC DNA]</scope>
    <source>
        <strain evidence="3">ATCC 51415 / DSM 6626 / JCM 7361 / LMG 17667 / NBRC 15112 / Ep01</strain>
    </source>
</reference>
<keyword evidence="3" id="KW-1185">Reference proteome</keyword>
<name>K0J847_AMPXN</name>
<dbReference type="STRING" id="698758.AXY_23560"/>
<dbReference type="InterPro" id="IPR027785">
    <property type="entry name" value="UvrD-like_helicase_C"/>
</dbReference>
<dbReference type="RefSeq" id="WP_015011067.1">
    <property type="nucleotide sequence ID" value="NC_018704.1"/>
</dbReference>
<dbReference type="KEGG" id="axl:AXY_23560"/>
<gene>
    <name evidence="2" type="ordered locus">AXY_23560</name>
</gene>
<evidence type="ECO:0000313" key="3">
    <source>
        <dbReference type="Proteomes" id="UP000006294"/>
    </source>
</evidence>
<dbReference type="InterPro" id="IPR027417">
    <property type="entry name" value="P-loop_NTPase"/>
</dbReference>
<dbReference type="HOGENOM" id="CLU_015011_0_0_9"/>
<dbReference type="PATRIC" id="fig|698758.3.peg.2362"/>
<dbReference type="CDD" id="cd18809">
    <property type="entry name" value="SF1_C_RecD"/>
    <property type="match status" value="1"/>
</dbReference>
<evidence type="ECO:0000313" key="2">
    <source>
        <dbReference type="EMBL" id="BAM48488.1"/>
    </source>
</evidence>
<dbReference type="OrthoDB" id="9763659at2"/>
<evidence type="ECO:0000259" key="1">
    <source>
        <dbReference type="Pfam" id="PF13538"/>
    </source>
</evidence>
<dbReference type="Proteomes" id="UP000006294">
    <property type="component" value="Chromosome"/>
</dbReference>
<dbReference type="AlphaFoldDB" id="K0J847"/>
<accession>K0J847</accession>
<sequence>MNSIDLEILNIDKVICRNIDRFDSSDRGLLSQNILSQLRNFVEHISLKAYANGQDIENSYENIGKANNYVKSKGNLKFLNKFHKLLQITASHYTLNEENSERLMLKYYEYLLKIKKFLKVEFDLDVLTNIDEYPINIDSNLKEYYEKISDKINQLSLTRTNSIYKERYYIQRIKPFFVDYNVYYEVTLTLANDRASKFDRIIAFTKLDLTHNYAVKLSIKSDSVKILGKEMPILIIEGWEVSIRPCELNNFAKIFGFNPKIQSGHTEYRGLMRYLTETGQNLVEVIDSSESEYMSIKSHVAQESKVSPFFEVLDKCRELAKNNSLGSNVIRYLLYRLNNKIIKQQYNSGGCEVLSNLNLAYGCIPFEKMPLNTSLRNHNPKISDLLDCIDTTNRGHEIFARFVKNNTEVKGQLYTPKNDITSFDDIDGFMEIYNSKLYYKHQHRRLENYKDYIYINGYEEDTQSIIQNLKELASSGIDNYSNSVQFWLQSSAYDIDCDEKKSYLNKMFENSKVAFIYGSAGTGKSTMINHISNFFNDKKKLYLANTNPAVDNLKRRVNAANGTFKTIAKFIAQRSCETDFDLLIIDECSTVSNSDMLKVIRKASFKLLVLVGDVYQIDSIVFGNWFEVARSFVPKTSVFELTKPYRTSNSKLLTLWNKVRNMDEDLLEHITKNNYSISLNESIFEHSGEDEIILCLNYDGLYGINNINRFLQSSNGNYAYYWGIQTYKVNDPILFNESERFAPLIYNNLKGKIVGIEIFNDKIQFDIELDKVINQLDAAGYDFQLIGSSDNGNSIIRFFVNKYRSTDEDDDLSSDAVVPFQVAYAVSIHKAQGLEYNSVKIVITDEIEEMITHNIFYTAITRAKEKLKIYWTPETEHKVLSNLEIKNSRRDVSLLSSKISEPVE</sequence>
<dbReference type="Pfam" id="PF13604">
    <property type="entry name" value="AAA_30"/>
    <property type="match status" value="1"/>
</dbReference>
<organism evidence="2 3">
    <name type="scientific">Amphibacillus xylanus (strain ATCC 51415 / DSM 6626 / JCM 7361 / LMG 17667 / NBRC 15112 / Ep01)</name>
    <dbReference type="NCBI Taxonomy" id="698758"/>
    <lineage>
        <taxon>Bacteria</taxon>
        <taxon>Bacillati</taxon>
        <taxon>Bacillota</taxon>
        <taxon>Bacilli</taxon>
        <taxon>Bacillales</taxon>
        <taxon>Bacillaceae</taxon>
        <taxon>Amphibacillus</taxon>
    </lineage>
</organism>
<protein>
    <recommendedName>
        <fullName evidence="1">UvrD-like helicase C-terminal domain-containing protein</fullName>
    </recommendedName>
</protein>
<dbReference type="PANTHER" id="PTHR43788">
    <property type="entry name" value="DNA2/NAM7 HELICASE FAMILY MEMBER"/>
    <property type="match status" value="1"/>
</dbReference>
<dbReference type="eggNOG" id="COG0507">
    <property type="taxonomic scope" value="Bacteria"/>
</dbReference>
<feature type="domain" description="UvrD-like helicase C-terminal" evidence="1">
    <location>
        <begin position="823"/>
        <end position="868"/>
    </location>
</feature>
<dbReference type="InterPro" id="IPR050534">
    <property type="entry name" value="Coronavir_polyprotein_1ab"/>
</dbReference>
<proteinExistence type="predicted"/>